<dbReference type="InterPro" id="IPR000307">
    <property type="entry name" value="Ribosomal_bS16"/>
</dbReference>
<dbReference type="Pfam" id="PF00886">
    <property type="entry name" value="Ribosomal_S16"/>
    <property type="match status" value="1"/>
</dbReference>
<evidence type="ECO:0000256" key="4">
    <source>
        <dbReference type="ARBA" id="ARBA00023128"/>
    </source>
</evidence>
<name>A0AAE1H044_9NEOP</name>
<keyword evidence="5" id="KW-0687">Ribonucleoprotein</keyword>
<dbReference type="PANTHER" id="PTHR12919:SF20">
    <property type="entry name" value="SMALL RIBOSOMAL SUBUNIT PROTEIN BS16M"/>
    <property type="match status" value="1"/>
</dbReference>
<dbReference type="Gene3D" id="3.30.1320.10">
    <property type="match status" value="1"/>
</dbReference>
<sequence length="162" mass="18389">MPLPLPPIPASGGAALKEGAKLIIRFSRQGCTNRPFYHLHVGDTKTEPYEQCIEQLGTYDPLPNERNEKLLSCNFERIRFWLGEGATVSRGASRLAGFFPIHPDSYMQAWKNRIAAEQPEPPMPKKLTWRERKKILMKQAEEALNAPQDDNLEDKEKAVESS</sequence>
<evidence type="ECO:0000313" key="9">
    <source>
        <dbReference type="EMBL" id="KAK3912284.1"/>
    </source>
</evidence>
<keyword evidence="10" id="KW-1185">Reference proteome</keyword>
<comment type="caution">
    <text evidence="9">The sequence shown here is derived from an EMBL/GenBank/DDBJ whole genome shotgun (WGS) entry which is preliminary data.</text>
</comment>
<dbReference type="GO" id="GO:0003735">
    <property type="term" value="F:structural constituent of ribosome"/>
    <property type="evidence" value="ECO:0007669"/>
    <property type="project" value="InterPro"/>
</dbReference>
<comment type="similarity">
    <text evidence="2">Belongs to the bacterial ribosomal protein bS16 family.</text>
</comment>
<comment type="subcellular location">
    <subcellularLocation>
        <location evidence="1">Mitochondrion</location>
    </subcellularLocation>
</comment>
<proteinExistence type="inferred from homology"/>
<organism evidence="9 10">
    <name type="scientific">Frankliniella fusca</name>
    <dbReference type="NCBI Taxonomy" id="407009"/>
    <lineage>
        <taxon>Eukaryota</taxon>
        <taxon>Metazoa</taxon>
        <taxon>Ecdysozoa</taxon>
        <taxon>Arthropoda</taxon>
        <taxon>Hexapoda</taxon>
        <taxon>Insecta</taxon>
        <taxon>Pterygota</taxon>
        <taxon>Neoptera</taxon>
        <taxon>Paraneoptera</taxon>
        <taxon>Thysanoptera</taxon>
        <taxon>Terebrantia</taxon>
        <taxon>Thripoidea</taxon>
        <taxon>Thripidae</taxon>
        <taxon>Frankliniella</taxon>
    </lineage>
</organism>
<evidence type="ECO:0000256" key="2">
    <source>
        <dbReference type="ARBA" id="ARBA00006668"/>
    </source>
</evidence>
<dbReference type="EMBL" id="JAHWGI010000292">
    <property type="protein sequence ID" value="KAK3912284.1"/>
    <property type="molecule type" value="Genomic_DNA"/>
</dbReference>
<evidence type="ECO:0000256" key="3">
    <source>
        <dbReference type="ARBA" id="ARBA00022980"/>
    </source>
</evidence>
<dbReference type="AlphaFoldDB" id="A0AAE1H044"/>
<dbReference type="SUPFAM" id="SSF54565">
    <property type="entry name" value="Ribosomal protein S16"/>
    <property type="match status" value="1"/>
</dbReference>
<evidence type="ECO:0000256" key="6">
    <source>
        <dbReference type="ARBA" id="ARBA00035263"/>
    </source>
</evidence>
<feature type="region of interest" description="Disordered" evidence="8">
    <location>
        <begin position="140"/>
        <end position="162"/>
    </location>
</feature>
<keyword evidence="4" id="KW-0496">Mitochondrion</keyword>
<dbReference type="GO" id="GO:0032543">
    <property type="term" value="P:mitochondrial translation"/>
    <property type="evidence" value="ECO:0007669"/>
    <property type="project" value="TreeGrafter"/>
</dbReference>
<evidence type="ECO:0000313" key="10">
    <source>
        <dbReference type="Proteomes" id="UP001219518"/>
    </source>
</evidence>
<dbReference type="InterPro" id="IPR023803">
    <property type="entry name" value="Ribosomal_bS16_dom_sf"/>
</dbReference>
<evidence type="ECO:0000256" key="1">
    <source>
        <dbReference type="ARBA" id="ARBA00004173"/>
    </source>
</evidence>
<dbReference type="Proteomes" id="UP001219518">
    <property type="component" value="Unassembled WGS sequence"/>
</dbReference>
<dbReference type="PANTHER" id="PTHR12919">
    <property type="entry name" value="30S RIBOSOMAL PROTEIN S16"/>
    <property type="match status" value="1"/>
</dbReference>
<keyword evidence="3 9" id="KW-0689">Ribosomal protein</keyword>
<accession>A0AAE1H044</accession>
<dbReference type="GO" id="GO:0005763">
    <property type="term" value="C:mitochondrial small ribosomal subunit"/>
    <property type="evidence" value="ECO:0007669"/>
    <property type="project" value="TreeGrafter"/>
</dbReference>
<evidence type="ECO:0000256" key="7">
    <source>
        <dbReference type="ARBA" id="ARBA00035438"/>
    </source>
</evidence>
<evidence type="ECO:0000256" key="5">
    <source>
        <dbReference type="ARBA" id="ARBA00023274"/>
    </source>
</evidence>
<reference evidence="9" key="1">
    <citation type="submission" date="2021-07" db="EMBL/GenBank/DDBJ databases">
        <authorList>
            <person name="Catto M.A."/>
            <person name="Jacobson A."/>
            <person name="Kennedy G."/>
            <person name="Labadie P."/>
            <person name="Hunt B.G."/>
            <person name="Srinivasan R."/>
        </authorList>
    </citation>
    <scope>NUCLEOTIDE SEQUENCE</scope>
    <source>
        <strain evidence="9">PL_HMW_Pooled</strain>
        <tissue evidence="9">Head</tissue>
    </source>
</reference>
<dbReference type="GO" id="GO:0005743">
    <property type="term" value="C:mitochondrial inner membrane"/>
    <property type="evidence" value="ECO:0007669"/>
    <property type="project" value="UniProtKB-ARBA"/>
</dbReference>
<protein>
    <recommendedName>
        <fullName evidence="6">Small ribosomal subunit protein bS16m</fullName>
    </recommendedName>
    <alternativeName>
        <fullName evidence="7">28S ribosomal protein S16, mitochondrial</fullName>
    </alternativeName>
</protein>
<evidence type="ECO:0000256" key="8">
    <source>
        <dbReference type="SAM" id="MobiDB-lite"/>
    </source>
</evidence>
<dbReference type="NCBIfam" id="TIGR00002">
    <property type="entry name" value="S16"/>
    <property type="match status" value="1"/>
</dbReference>
<dbReference type="FunFam" id="3.30.1320.10:FF:000004">
    <property type="entry name" value="28S ribosomal protein S16, mitochondrial"/>
    <property type="match status" value="1"/>
</dbReference>
<gene>
    <name evidence="9" type="ORF">KUF71_021854</name>
</gene>
<reference evidence="9" key="2">
    <citation type="journal article" date="2023" name="BMC Genomics">
        <title>Pest status, molecular evolution, and epigenetic factors derived from the genome assembly of Frankliniella fusca, a thysanopteran phytovirus vector.</title>
        <authorList>
            <person name="Catto M.A."/>
            <person name="Labadie P.E."/>
            <person name="Jacobson A.L."/>
            <person name="Kennedy G.G."/>
            <person name="Srinivasan R."/>
            <person name="Hunt B.G."/>
        </authorList>
    </citation>
    <scope>NUCLEOTIDE SEQUENCE</scope>
    <source>
        <strain evidence="9">PL_HMW_Pooled</strain>
    </source>
</reference>